<dbReference type="eggNOG" id="arCOG06091">
    <property type="taxonomic scope" value="Archaea"/>
</dbReference>
<feature type="transmembrane region" description="Helical" evidence="1">
    <location>
        <begin position="152"/>
        <end position="171"/>
    </location>
</feature>
<evidence type="ECO:0000313" key="3">
    <source>
        <dbReference type="Proteomes" id="UP000000346"/>
    </source>
</evidence>
<dbReference type="EMBL" id="CP001742">
    <property type="protein sequence ID" value="ADL19401.1"/>
    <property type="molecule type" value="Genomic_DNA"/>
</dbReference>
<evidence type="ECO:0000313" key="2">
    <source>
        <dbReference type="EMBL" id="ADL19401.1"/>
    </source>
</evidence>
<evidence type="ECO:0000256" key="1">
    <source>
        <dbReference type="SAM" id="Phobius"/>
    </source>
</evidence>
<feature type="transmembrane region" description="Helical" evidence="1">
    <location>
        <begin position="183"/>
        <end position="203"/>
    </location>
</feature>
<reference evidence="2 3" key="1">
    <citation type="journal article" date="2010" name="Appl. Environ. Microbiol.">
        <title>The genome sequence of the crenarchaeon Acidilobus saccharovorans supports a new order, Acidilobales, and suggests an important ecological role in terrestrial acidic hot springs.</title>
        <authorList>
            <person name="Mardanov A.V."/>
            <person name="Svetlitchnyi V.A."/>
            <person name="Beletsky A.V."/>
            <person name="Prokofeva M.I."/>
            <person name="Bonch-Osmolovskaya E.A."/>
            <person name="Ravin N.V."/>
            <person name="Skryabin K.G."/>
        </authorList>
    </citation>
    <scope>NUCLEOTIDE SEQUENCE [LARGE SCALE GENOMIC DNA]</scope>
    <source>
        <strain evidence="3">DSM 16705 / JCM 18335 / VKM B-2471 / 345-15</strain>
    </source>
</reference>
<feature type="transmembrane region" description="Helical" evidence="1">
    <location>
        <begin position="282"/>
        <end position="308"/>
    </location>
</feature>
<dbReference type="OrthoDB" id="46259at2157"/>
<dbReference type="KEGG" id="asc:ASAC_0996"/>
<dbReference type="GeneID" id="9499238"/>
<keyword evidence="1" id="KW-0812">Transmembrane</keyword>
<feature type="transmembrane region" description="Helical" evidence="1">
    <location>
        <begin position="127"/>
        <end position="146"/>
    </location>
</feature>
<dbReference type="HOGENOM" id="CLU_753554_0_0_2"/>
<dbReference type="InParanoid" id="D9Q263"/>
<dbReference type="AlphaFoldDB" id="D9Q263"/>
<feature type="transmembrane region" description="Helical" evidence="1">
    <location>
        <begin position="38"/>
        <end position="62"/>
    </location>
</feature>
<protein>
    <submittedName>
        <fullName evidence="2">Uncharacterized protein</fullName>
    </submittedName>
</protein>
<feature type="transmembrane region" description="Helical" evidence="1">
    <location>
        <begin position="250"/>
        <end position="276"/>
    </location>
</feature>
<keyword evidence="1" id="KW-0472">Membrane</keyword>
<feature type="transmembrane region" description="Helical" evidence="1">
    <location>
        <begin position="329"/>
        <end position="353"/>
    </location>
</feature>
<feature type="transmembrane region" description="Helical" evidence="1">
    <location>
        <begin position="74"/>
        <end position="93"/>
    </location>
</feature>
<feature type="transmembrane region" description="Helical" evidence="1">
    <location>
        <begin position="12"/>
        <end position="32"/>
    </location>
</feature>
<sequence length="366" mass="39446">MQYQKLVRALQASSRALIYIMIAGLLVSLYIVTVGLKILHGVIMFSLVVPLLITAVAGPYVVSGLRASAKAEAWLLFSIAAEWLILVASIMTLQLKSYLYLGLSLVIFSISPIWGAALTGLKSDVKLSYLILGTAFLISGLTLMLLKSSVFHAALALLTLLGLGAIYAVTYHSLPATFEERQGLAWGLLLELLLIAEALSLLAVGYKPFLLISGATDVISLPALGLTKLRKFVAVAKASKNPMARAGELYFVDGHIFSAVFLIITGLVTLLGGLGLDVPTLVLIHLLALGVLVMFVLIHAPLMLPVILRWPSARRYNLTPYVLESVAAVVWPVNPHVAFFFLGLSIVFLVLIVKPTKEPLPLSLIK</sequence>
<keyword evidence="3" id="KW-1185">Reference proteome</keyword>
<name>D9Q263_ACIS3</name>
<keyword evidence="1" id="KW-1133">Transmembrane helix</keyword>
<dbReference type="STRING" id="666510.ASAC_0996"/>
<accession>D9Q263</accession>
<proteinExistence type="predicted"/>
<dbReference type="RefSeq" id="WP_013266913.1">
    <property type="nucleotide sequence ID" value="NC_014374.1"/>
</dbReference>
<feature type="transmembrane region" description="Helical" evidence="1">
    <location>
        <begin position="99"/>
        <end position="120"/>
    </location>
</feature>
<gene>
    <name evidence="2" type="ordered locus">ASAC_0996</name>
</gene>
<organism evidence="2 3">
    <name type="scientific">Acidilobus saccharovorans (strain DSM 16705 / JCM 18335 / VKM B-2471 / 345-15)</name>
    <dbReference type="NCBI Taxonomy" id="666510"/>
    <lineage>
        <taxon>Archaea</taxon>
        <taxon>Thermoproteota</taxon>
        <taxon>Thermoprotei</taxon>
        <taxon>Acidilobales</taxon>
        <taxon>Acidilobaceae</taxon>
        <taxon>Acidilobus</taxon>
    </lineage>
</organism>
<dbReference type="Proteomes" id="UP000000346">
    <property type="component" value="Chromosome"/>
</dbReference>